<gene>
    <name evidence="1" type="ORF">ACFQ4P_00830</name>
</gene>
<dbReference type="EMBL" id="JBHTOC010000001">
    <property type="protein sequence ID" value="MFD1428790.1"/>
    <property type="molecule type" value="Genomic_DNA"/>
</dbReference>
<evidence type="ECO:0000313" key="2">
    <source>
        <dbReference type="Proteomes" id="UP001597196"/>
    </source>
</evidence>
<dbReference type="Pfam" id="PF19673">
    <property type="entry name" value="DUF6176"/>
    <property type="match status" value="1"/>
</dbReference>
<sequence>MIELEGFAVKSDKRERAREWMRFLRKNQSAVDATLAGEHLRVEQIFSFELAGRLYLCWYTDGEDGGADVTASAASVDRMHVAFWQECIDESVPSIKFALENSFRAQP</sequence>
<comment type="caution">
    <text evidence="1">The sequence shown here is derived from an EMBL/GenBank/DDBJ whole genome shotgun (WGS) entry which is preliminary data.</text>
</comment>
<organism evidence="1 2">
    <name type="scientific">Lacticaseibacillus mingshuiensis</name>
    <dbReference type="NCBI Taxonomy" id="2799574"/>
    <lineage>
        <taxon>Bacteria</taxon>
        <taxon>Bacillati</taxon>
        <taxon>Bacillota</taxon>
        <taxon>Bacilli</taxon>
        <taxon>Lactobacillales</taxon>
        <taxon>Lactobacillaceae</taxon>
        <taxon>Lacticaseibacillus</taxon>
    </lineage>
</organism>
<protein>
    <submittedName>
        <fullName evidence="1">DUF6176 family protein</fullName>
    </submittedName>
</protein>
<evidence type="ECO:0000313" key="1">
    <source>
        <dbReference type="EMBL" id="MFD1428790.1"/>
    </source>
</evidence>
<name>A0ABW4CG38_9LACO</name>
<proteinExistence type="predicted"/>
<accession>A0ABW4CG38</accession>
<dbReference type="RefSeq" id="WP_225877852.1">
    <property type="nucleotide sequence ID" value="NZ_BOLQ01000001.1"/>
</dbReference>
<keyword evidence="2" id="KW-1185">Reference proteome</keyword>
<dbReference type="Proteomes" id="UP001597196">
    <property type="component" value="Unassembled WGS sequence"/>
</dbReference>
<dbReference type="InterPro" id="IPR046174">
    <property type="entry name" value="DUF6176"/>
</dbReference>
<reference evidence="2" key="1">
    <citation type="journal article" date="2019" name="Int. J. Syst. Evol. Microbiol.">
        <title>The Global Catalogue of Microorganisms (GCM) 10K type strain sequencing project: providing services to taxonomists for standard genome sequencing and annotation.</title>
        <authorList>
            <consortium name="The Broad Institute Genomics Platform"/>
            <consortium name="The Broad Institute Genome Sequencing Center for Infectious Disease"/>
            <person name="Wu L."/>
            <person name="Ma J."/>
        </authorList>
    </citation>
    <scope>NUCLEOTIDE SEQUENCE [LARGE SCALE GENOMIC DNA]</scope>
    <source>
        <strain evidence="2">CCM 8980</strain>
    </source>
</reference>